<evidence type="ECO:0000313" key="3">
    <source>
        <dbReference type="EMBL" id="OXA60156.1"/>
    </source>
</evidence>
<dbReference type="AlphaFoldDB" id="A0A226EU59"/>
<feature type="compositionally biased region" description="Acidic residues" evidence="1">
    <location>
        <begin position="194"/>
        <end position="204"/>
    </location>
</feature>
<evidence type="ECO:0000256" key="1">
    <source>
        <dbReference type="SAM" id="MobiDB-lite"/>
    </source>
</evidence>
<keyword evidence="4" id="KW-1185">Reference proteome</keyword>
<dbReference type="EMBL" id="LNIX01000002">
    <property type="protein sequence ID" value="OXA60156.1"/>
    <property type="molecule type" value="Genomic_DNA"/>
</dbReference>
<reference evidence="3 4" key="1">
    <citation type="submission" date="2015-12" db="EMBL/GenBank/DDBJ databases">
        <title>The genome of Folsomia candida.</title>
        <authorList>
            <person name="Faddeeva A."/>
            <person name="Derks M.F."/>
            <person name="Anvar Y."/>
            <person name="Smit S."/>
            <person name="Van Straalen N."/>
            <person name="Roelofs D."/>
        </authorList>
    </citation>
    <scope>NUCLEOTIDE SEQUENCE [LARGE SCALE GENOMIC DNA]</scope>
    <source>
        <strain evidence="3 4">VU population</strain>
        <tissue evidence="3">Whole body</tissue>
    </source>
</reference>
<name>A0A226EU59_FOLCA</name>
<comment type="caution">
    <text evidence="3">The sequence shown here is derived from an EMBL/GenBank/DDBJ whole genome shotgun (WGS) entry which is preliminary data.</text>
</comment>
<dbReference type="Proteomes" id="UP000198287">
    <property type="component" value="Unassembled WGS sequence"/>
</dbReference>
<feature type="chain" id="PRO_5013347881" evidence="2">
    <location>
        <begin position="18"/>
        <end position="211"/>
    </location>
</feature>
<sequence length="211" mass="22504">MKFTIITLLAIIASTLAVPVSETENKPVKPDTKLKDKLRQGDEEDGVGEVEQVGEQVSQIISGLFSGNFGQIFKGSTGFIEDQDTETGVDTILTSVALPLNTILTQGVQQGQKYYNITTPAPPTIVPPSQKPSSTVVVNPLPIQNTQPQVLEPIVVQQLPVETTKFVAVPAPAVVTAAPLPQVVPVVVPSKPGDEEDEDAENESDATLRKQ</sequence>
<evidence type="ECO:0000256" key="2">
    <source>
        <dbReference type="SAM" id="SignalP"/>
    </source>
</evidence>
<keyword evidence="2" id="KW-0732">Signal</keyword>
<feature type="compositionally biased region" description="Basic and acidic residues" evidence="1">
    <location>
        <begin position="23"/>
        <end position="41"/>
    </location>
</feature>
<protein>
    <submittedName>
        <fullName evidence="3">Uncharacterized protein</fullName>
    </submittedName>
</protein>
<gene>
    <name evidence="3" type="ORF">Fcan01_05824</name>
</gene>
<evidence type="ECO:0000313" key="4">
    <source>
        <dbReference type="Proteomes" id="UP000198287"/>
    </source>
</evidence>
<feature type="region of interest" description="Disordered" evidence="1">
    <location>
        <begin position="22"/>
        <end position="50"/>
    </location>
</feature>
<accession>A0A226EU59</accession>
<feature type="region of interest" description="Disordered" evidence="1">
    <location>
        <begin position="186"/>
        <end position="211"/>
    </location>
</feature>
<feature type="signal peptide" evidence="2">
    <location>
        <begin position="1"/>
        <end position="17"/>
    </location>
</feature>
<proteinExistence type="predicted"/>
<dbReference type="OMA" id="VETTKFV"/>
<organism evidence="3 4">
    <name type="scientific">Folsomia candida</name>
    <name type="common">Springtail</name>
    <dbReference type="NCBI Taxonomy" id="158441"/>
    <lineage>
        <taxon>Eukaryota</taxon>
        <taxon>Metazoa</taxon>
        <taxon>Ecdysozoa</taxon>
        <taxon>Arthropoda</taxon>
        <taxon>Hexapoda</taxon>
        <taxon>Collembola</taxon>
        <taxon>Entomobryomorpha</taxon>
        <taxon>Isotomoidea</taxon>
        <taxon>Isotomidae</taxon>
        <taxon>Proisotominae</taxon>
        <taxon>Folsomia</taxon>
    </lineage>
</organism>